<comment type="caution">
    <text evidence="2">The sequence shown here is derived from an EMBL/GenBank/DDBJ whole genome shotgun (WGS) entry which is preliminary data.</text>
</comment>
<evidence type="ECO:0000313" key="3">
    <source>
        <dbReference type="Proteomes" id="UP001046870"/>
    </source>
</evidence>
<name>A0A9D3PGU8_MEGAT</name>
<reference evidence="2" key="1">
    <citation type="submission" date="2021-01" db="EMBL/GenBank/DDBJ databases">
        <authorList>
            <person name="Zahm M."/>
            <person name="Roques C."/>
            <person name="Cabau C."/>
            <person name="Klopp C."/>
            <person name="Donnadieu C."/>
            <person name="Jouanno E."/>
            <person name="Lampietro C."/>
            <person name="Louis A."/>
            <person name="Herpin A."/>
            <person name="Echchiki A."/>
            <person name="Berthelot C."/>
            <person name="Parey E."/>
            <person name="Roest-Crollius H."/>
            <person name="Braasch I."/>
            <person name="Postlethwait J."/>
            <person name="Bobe J."/>
            <person name="Montfort J."/>
            <person name="Bouchez O."/>
            <person name="Begum T."/>
            <person name="Mejri S."/>
            <person name="Adams A."/>
            <person name="Chen W.-J."/>
            <person name="Guiguen Y."/>
        </authorList>
    </citation>
    <scope>NUCLEOTIDE SEQUENCE</scope>
    <source>
        <strain evidence="2">YG-15Mar2019-1</strain>
        <tissue evidence="2">Brain</tissue>
    </source>
</reference>
<feature type="compositionally biased region" description="Basic and acidic residues" evidence="1">
    <location>
        <begin position="26"/>
        <end position="40"/>
    </location>
</feature>
<organism evidence="2 3">
    <name type="scientific">Megalops atlanticus</name>
    <name type="common">Tarpon</name>
    <name type="synonym">Clupea gigantea</name>
    <dbReference type="NCBI Taxonomy" id="7932"/>
    <lineage>
        <taxon>Eukaryota</taxon>
        <taxon>Metazoa</taxon>
        <taxon>Chordata</taxon>
        <taxon>Craniata</taxon>
        <taxon>Vertebrata</taxon>
        <taxon>Euteleostomi</taxon>
        <taxon>Actinopterygii</taxon>
        <taxon>Neopterygii</taxon>
        <taxon>Teleostei</taxon>
        <taxon>Elopiformes</taxon>
        <taxon>Megalopidae</taxon>
        <taxon>Megalops</taxon>
    </lineage>
</organism>
<proteinExistence type="predicted"/>
<sequence length="78" mass="8594">MVCSWRLTEIGCCCKTGDKVTTLSTAEKERAARERSEERGGRKKGQVLLIGPLPPRAPPQESSIPHPFPPSRFHPPSV</sequence>
<evidence type="ECO:0000313" key="2">
    <source>
        <dbReference type="EMBL" id="KAG7460019.1"/>
    </source>
</evidence>
<feature type="region of interest" description="Disordered" evidence="1">
    <location>
        <begin position="23"/>
        <end position="78"/>
    </location>
</feature>
<feature type="compositionally biased region" description="Pro residues" evidence="1">
    <location>
        <begin position="66"/>
        <end position="78"/>
    </location>
</feature>
<dbReference type="EMBL" id="JAFDVH010000019">
    <property type="protein sequence ID" value="KAG7460019.1"/>
    <property type="molecule type" value="Genomic_DNA"/>
</dbReference>
<gene>
    <name evidence="2" type="ORF">MATL_G00216810</name>
</gene>
<protein>
    <submittedName>
        <fullName evidence="2">Uncharacterized protein</fullName>
    </submittedName>
</protein>
<dbReference type="AlphaFoldDB" id="A0A9D3PGU8"/>
<keyword evidence="3" id="KW-1185">Reference proteome</keyword>
<dbReference type="Proteomes" id="UP001046870">
    <property type="component" value="Chromosome 19"/>
</dbReference>
<evidence type="ECO:0000256" key="1">
    <source>
        <dbReference type="SAM" id="MobiDB-lite"/>
    </source>
</evidence>
<accession>A0A9D3PGU8</accession>